<proteinExistence type="predicted"/>
<name>A0ABN3LJZ2_STRLO</name>
<reference evidence="2 3" key="1">
    <citation type="journal article" date="2019" name="Int. J. Syst. Evol. Microbiol.">
        <title>The Global Catalogue of Microorganisms (GCM) 10K type strain sequencing project: providing services to taxonomists for standard genome sequencing and annotation.</title>
        <authorList>
            <consortium name="The Broad Institute Genomics Platform"/>
            <consortium name="The Broad Institute Genome Sequencing Center for Infectious Disease"/>
            <person name="Wu L."/>
            <person name="Ma J."/>
        </authorList>
    </citation>
    <scope>NUCLEOTIDE SEQUENCE [LARGE SCALE GENOMIC DNA]</scope>
    <source>
        <strain evidence="2 3">JCM 4395</strain>
    </source>
</reference>
<protein>
    <submittedName>
        <fullName evidence="2">Uncharacterized protein</fullName>
    </submittedName>
</protein>
<dbReference type="Proteomes" id="UP001501777">
    <property type="component" value="Unassembled WGS sequence"/>
</dbReference>
<evidence type="ECO:0000256" key="1">
    <source>
        <dbReference type="SAM" id="MobiDB-lite"/>
    </source>
</evidence>
<gene>
    <name evidence="2" type="ORF">GCM10010276_24110</name>
</gene>
<dbReference type="EMBL" id="BAAASG010000007">
    <property type="protein sequence ID" value="GAA2485427.1"/>
    <property type="molecule type" value="Genomic_DNA"/>
</dbReference>
<evidence type="ECO:0000313" key="2">
    <source>
        <dbReference type="EMBL" id="GAA2485427.1"/>
    </source>
</evidence>
<feature type="region of interest" description="Disordered" evidence="1">
    <location>
        <begin position="57"/>
        <end position="79"/>
    </location>
</feature>
<evidence type="ECO:0000313" key="3">
    <source>
        <dbReference type="Proteomes" id="UP001501777"/>
    </source>
</evidence>
<comment type="caution">
    <text evidence="2">The sequence shown here is derived from an EMBL/GenBank/DDBJ whole genome shotgun (WGS) entry which is preliminary data.</text>
</comment>
<keyword evidence="3" id="KW-1185">Reference proteome</keyword>
<sequence>MGVRGEVTARAEHPYSVLPHGRHVRSTGDEMHIGAGAMERGTDVGADRTGAENCDFHDEGAPFGSRDTAEMAELPNTVD</sequence>
<feature type="region of interest" description="Disordered" evidence="1">
    <location>
        <begin position="1"/>
        <end position="28"/>
    </location>
</feature>
<accession>A0ABN3LJZ2</accession>
<organism evidence="2 3">
    <name type="scientific">Streptomyces longisporus</name>
    <dbReference type="NCBI Taxonomy" id="1948"/>
    <lineage>
        <taxon>Bacteria</taxon>
        <taxon>Bacillati</taxon>
        <taxon>Actinomycetota</taxon>
        <taxon>Actinomycetes</taxon>
        <taxon>Kitasatosporales</taxon>
        <taxon>Streptomycetaceae</taxon>
        <taxon>Streptomyces</taxon>
    </lineage>
</organism>